<proteinExistence type="predicted"/>
<reference evidence="2" key="1">
    <citation type="submission" date="2019-04" db="EMBL/GenBank/DDBJ databases">
        <title>Evolution of Biomass-Degrading Anaerobic Consortia Revealed by Metagenomics.</title>
        <authorList>
            <person name="Peng X."/>
        </authorList>
    </citation>
    <scope>NUCLEOTIDE SEQUENCE</scope>
    <source>
        <strain evidence="2">SIG140</strain>
    </source>
</reference>
<feature type="domain" description="DUF2779" evidence="1">
    <location>
        <begin position="304"/>
        <end position="429"/>
    </location>
</feature>
<evidence type="ECO:0000313" key="2">
    <source>
        <dbReference type="EMBL" id="MBE6271413.1"/>
    </source>
</evidence>
<gene>
    <name evidence="2" type="ORF">E7101_10755</name>
</gene>
<comment type="caution">
    <text evidence="2">The sequence shown here is derived from an EMBL/GenBank/DDBJ whole genome shotgun (WGS) entry which is preliminary data.</text>
</comment>
<evidence type="ECO:0000313" key="3">
    <source>
        <dbReference type="Proteomes" id="UP000806522"/>
    </source>
</evidence>
<dbReference type="AlphaFoldDB" id="A0A9D5S815"/>
<name>A0A9D5S815_XYLRU</name>
<protein>
    <submittedName>
        <fullName evidence="2">DUF2779 domain-containing protein</fullName>
    </submittedName>
</protein>
<evidence type="ECO:0000259" key="1">
    <source>
        <dbReference type="Pfam" id="PF11074"/>
    </source>
</evidence>
<dbReference type="EMBL" id="SUYC01000012">
    <property type="protein sequence ID" value="MBE6271413.1"/>
    <property type="molecule type" value="Genomic_DNA"/>
</dbReference>
<accession>A0A9D5S815</accession>
<dbReference type="Proteomes" id="UP000806522">
    <property type="component" value="Unassembled WGS sequence"/>
</dbReference>
<sequence>MKQLSKSKYAKYCQCAKCLWMSVYKPEEEVIDPQSEARFENGTEVGELARGILGDYVDVTIRKDDDRLNLPAMIAKTKELMEAGQENICEASFSYDGNYCAVDILHKTDDGWAIYEVKSTSFPEFNGNPAKLDKYLPDVSYQKWVLTKCGVNVTGVYLVCLNSDYIREGELDLQKLFVINSMDDMITNEYDKVENIQREAKKLLQQTDEPEMDIWEGCKRPYDCGYYKYCSRHLPSPSVFELYRMRFSDKLKYYRQGMMTFEEIKNEKLTPVRRIQVESTLSGQPHIDKVVIKEFLDNLTFPLYFLDFETMQPAIPQFDGTKPYQQIPFQYSLHILEHEGGKLIHKEHLGISGTDTMRPLAEQLCKDIPMNVCTLAYNKGFECTRIKEMAEAFPDLAEHLLNIKDHIADLLIPFQQGAYYLPSMKGSFSIKVVLPALFPNDPSLDYHNLEGGVQNGSQAMNTFPLIQYMEPEQQKKTRKALLDYCCLDTFAMVKIWEKLRNTIL</sequence>
<organism evidence="2 3">
    <name type="scientific">Xylanibacter ruminicola</name>
    <name type="common">Prevotella ruminicola</name>
    <dbReference type="NCBI Taxonomy" id="839"/>
    <lineage>
        <taxon>Bacteria</taxon>
        <taxon>Pseudomonadati</taxon>
        <taxon>Bacteroidota</taxon>
        <taxon>Bacteroidia</taxon>
        <taxon>Bacteroidales</taxon>
        <taxon>Prevotellaceae</taxon>
        <taxon>Xylanibacter</taxon>
    </lineage>
</organism>
<dbReference type="Pfam" id="PF11074">
    <property type="entry name" value="DUF2779"/>
    <property type="match status" value="1"/>
</dbReference>
<dbReference type="InterPro" id="IPR021301">
    <property type="entry name" value="DUF2779"/>
</dbReference>